<dbReference type="PANTHER" id="PTHR12232:SF0">
    <property type="entry name" value="THIOREDOXIN DOMAIN-CONTAINING PROTEIN"/>
    <property type="match status" value="1"/>
</dbReference>
<feature type="compositionally biased region" description="Polar residues" evidence="2">
    <location>
        <begin position="199"/>
        <end position="208"/>
    </location>
</feature>
<keyword evidence="4" id="KW-1185">Reference proteome</keyword>
<dbReference type="PANTHER" id="PTHR12232">
    <property type="entry name" value="SH3 DOMAIN-BINDING GLUTAMIC ACID-RICH-LIKE PROTEIN"/>
    <property type="match status" value="1"/>
</dbReference>
<organism evidence="3 4">
    <name type="scientific">Athelia psychrophila</name>
    <dbReference type="NCBI Taxonomy" id="1759441"/>
    <lineage>
        <taxon>Eukaryota</taxon>
        <taxon>Fungi</taxon>
        <taxon>Dikarya</taxon>
        <taxon>Basidiomycota</taxon>
        <taxon>Agaricomycotina</taxon>
        <taxon>Agaricomycetes</taxon>
        <taxon>Agaricomycetidae</taxon>
        <taxon>Atheliales</taxon>
        <taxon>Atheliaceae</taxon>
        <taxon>Athelia</taxon>
    </lineage>
</organism>
<dbReference type="Gene3D" id="3.40.30.10">
    <property type="entry name" value="Glutaredoxin"/>
    <property type="match status" value="1"/>
</dbReference>
<accession>A0A165ZG09</accession>
<evidence type="ECO:0008006" key="5">
    <source>
        <dbReference type="Google" id="ProtNLM"/>
    </source>
</evidence>
<feature type="region of interest" description="Disordered" evidence="2">
    <location>
        <begin position="188"/>
        <end position="296"/>
    </location>
</feature>
<dbReference type="EMBL" id="KV417678">
    <property type="protein sequence ID" value="KZP10543.1"/>
    <property type="molecule type" value="Genomic_DNA"/>
</dbReference>
<dbReference type="SUPFAM" id="SSF52833">
    <property type="entry name" value="Thioredoxin-like"/>
    <property type="match status" value="1"/>
</dbReference>
<dbReference type="Pfam" id="PF04908">
    <property type="entry name" value="SH3BGR"/>
    <property type="match status" value="1"/>
</dbReference>
<gene>
    <name evidence="3" type="ORF">FIBSPDRAFT_801117</name>
</gene>
<feature type="compositionally biased region" description="Polar residues" evidence="2">
    <location>
        <begin position="273"/>
        <end position="296"/>
    </location>
</feature>
<evidence type="ECO:0000313" key="3">
    <source>
        <dbReference type="EMBL" id="KZP10543.1"/>
    </source>
</evidence>
<evidence type="ECO:0000256" key="1">
    <source>
        <dbReference type="ARBA" id="ARBA00007764"/>
    </source>
</evidence>
<dbReference type="InterPro" id="IPR036249">
    <property type="entry name" value="Thioredoxin-like_sf"/>
</dbReference>
<name>A0A165ZG09_9AGAM</name>
<dbReference type="InterPro" id="IPR006993">
    <property type="entry name" value="Glut_rich_SH3-bd"/>
</dbReference>
<evidence type="ECO:0000313" key="4">
    <source>
        <dbReference type="Proteomes" id="UP000076532"/>
    </source>
</evidence>
<dbReference type="GO" id="GO:0005737">
    <property type="term" value="C:cytoplasm"/>
    <property type="evidence" value="ECO:0007669"/>
    <property type="project" value="TreeGrafter"/>
</dbReference>
<comment type="similarity">
    <text evidence="1">Belongs to the SH3BGR family.</text>
</comment>
<dbReference type="OrthoDB" id="9932926at2759"/>
<reference evidence="3 4" key="1">
    <citation type="journal article" date="2016" name="Mol. Biol. Evol.">
        <title>Comparative Genomics of Early-Diverging Mushroom-Forming Fungi Provides Insights into the Origins of Lignocellulose Decay Capabilities.</title>
        <authorList>
            <person name="Nagy L.G."/>
            <person name="Riley R."/>
            <person name="Tritt A."/>
            <person name="Adam C."/>
            <person name="Daum C."/>
            <person name="Floudas D."/>
            <person name="Sun H."/>
            <person name="Yadav J.S."/>
            <person name="Pangilinan J."/>
            <person name="Larsson K.H."/>
            <person name="Matsuura K."/>
            <person name="Barry K."/>
            <person name="Labutti K."/>
            <person name="Kuo R."/>
            <person name="Ohm R.A."/>
            <person name="Bhattacharya S.S."/>
            <person name="Shirouzu T."/>
            <person name="Yoshinaga Y."/>
            <person name="Martin F.M."/>
            <person name="Grigoriev I.V."/>
            <person name="Hibbett D.S."/>
        </authorList>
    </citation>
    <scope>NUCLEOTIDE SEQUENCE [LARGE SCALE GENOMIC DNA]</scope>
    <source>
        <strain evidence="3 4">CBS 109695</strain>
    </source>
</reference>
<dbReference type="Proteomes" id="UP000076532">
    <property type="component" value="Unassembled WGS sequence"/>
</dbReference>
<proteinExistence type="inferred from homology"/>
<feature type="region of interest" description="Disordered" evidence="2">
    <location>
        <begin position="116"/>
        <end position="147"/>
    </location>
</feature>
<dbReference type="AlphaFoldDB" id="A0A165ZG09"/>
<protein>
    <recommendedName>
        <fullName evidence="5">SH3 domain-binding glutamic acid-rich protein</fullName>
    </recommendedName>
</protein>
<sequence length="296" mass="32063">MPSPPIQVFLTTIASQPALRQRQEYILRILHVKKIQFTSYDLASDEAAKRLWKRKAPPGKQQLPGLLIGNAFPGPFESFEEAVEYDELSTYLRLDEAWEDDEDRPILPQLPVGVPGAASPAQMTPEHHKPKHFPASASDSPLRGKPVNKRTGDFDISTELEGFGLQGVRVTEDDLAALVQELGLGGDEADDLVKGLSGPSKTTGPLQSKKSDAFQTKADALLPKKTDSPQPKRSGPEAAMMAELTTKLKPKPKPKAAPPVTPAVEPATKVGPTETTVTEQKQPEEITTTPAAEPQT</sequence>
<dbReference type="InterPro" id="IPR051033">
    <property type="entry name" value="SH3BGR"/>
</dbReference>
<evidence type="ECO:0000256" key="2">
    <source>
        <dbReference type="SAM" id="MobiDB-lite"/>
    </source>
</evidence>